<evidence type="ECO:0000313" key="5">
    <source>
        <dbReference type="Proteomes" id="UP000472271"/>
    </source>
</evidence>
<sequence>MTGSKSCLLAVVCSLVIITNLIGSAQSWSCCLTYAKRPYSCKRLLAYSIQTINTACDINAIIFHLPNGRFVCADPLANWTQRGMKCVDTRRKKEMKVLQMATSGNSTTASS</sequence>
<dbReference type="FunCoup" id="A0A672YSK2">
    <property type="interactions" value="52"/>
</dbReference>
<dbReference type="Pfam" id="PF00048">
    <property type="entry name" value="IL8"/>
    <property type="match status" value="1"/>
</dbReference>
<dbReference type="GO" id="GO:0005615">
    <property type="term" value="C:extracellular space"/>
    <property type="evidence" value="ECO:0007669"/>
    <property type="project" value="UniProtKB-KW"/>
</dbReference>
<feature type="chain" id="PRO_5025473313" evidence="2">
    <location>
        <begin position="28"/>
        <end position="111"/>
    </location>
</feature>
<dbReference type="GO" id="GO:0006955">
    <property type="term" value="P:immune response"/>
    <property type="evidence" value="ECO:0007669"/>
    <property type="project" value="InterPro"/>
</dbReference>
<keyword evidence="1" id="KW-0202">Cytokine</keyword>
<feature type="domain" description="Chemokine interleukin-8-like" evidence="3">
    <location>
        <begin position="27"/>
        <end position="87"/>
    </location>
</feature>
<name>A0A672YSK2_9TELE</name>
<evidence type="ECO:0000256" key="1">
    <source>
        <dbReference type="ARBA" id="ARBA00022514"/>
    </source>
</evidence>
<evidence type="ECO:0000259" key="3">
    <source>
        <dbReference type="SMART" id="SM00199"/>
    </source>
</evidence>
<dbReference type="SMART" id="SM00199">
    <property type="entry name" value="SCY"/>
    <property type="match status" value="1"/>
</dbReference>
<dbReference type="Proteomes" id="UP000472271">
    <property type="component" value="Chromosome 20"/>
</dbReference>
<dbReference type="Ensembl" id="ENSSORT00005007834.1">
    <property type="protein sequence ID" value="ENSSORP00005007554.1"/>
    <property type="gene ID" value="ENSSORG00005004301.1"/>
</dbReference>
<gene>
    <name evidence="4" type="primary">ccl20b</name>
</gene>
<dbReference type="Gene3D" id="2.40.50.40">
    <property type="match status" value="1"/>
</dbReference>
<proteinExistence type="predicted"/>
<dbReference type="InterPro" id="IPR036048">
    <property type="entry name" value="Interleukin_8-like_sf"/>
</dbReference>
<dbReference type="GO" id="GO:0008009">
    <property type="term" value="F:chemokine activity"/>
    <property type="evidence" value="ECO:0007669"/>
    <property type="project" value="InterPro"/>
</dbReference>
<accession>A0A672YSK2</accession>
<dbReference type="SUPFAM" id="SSF54117">
    <property type="entry name" value="Interleukin 8-like chemokines"/>
    <property type="match status" value="1"/>
</dbReference>
<dbReference type="InterPro" id="IPR039809">
    <property type="entry name" value="Chemokine_b/g/d"/>
</dbReference>
<reference evidence="4" key="3">
    <citation type="submission" date="2025-09" db="UniProtKB">
        <authorList>
            <consortium name="Ensembl"/>
        </authorList>
    </citation>
    <scope>IDENTIFICATION</scope>
</reference>
<dbReference type="PANTHER" id="PTHR12015">
    <property type="entry name" value="SMALL INDUCIBLE CYTOKINE A"/>
    <property type="match status" value="1"/>
</dbReference>
<organism evidence="4 5">
    <name type="scientific">Sphaeramia orbicularis</name>
    <name type="common">orbiculate cardinalfish</name>
    <dbReference type="NCBI Taxonomy" id="375764"/>
    <lineage>
        <taxon>Eukaryota</taxon>
        <taxon>Metazoa</taxon>
        <taxon>Chordata</taxon>
        <taxon>Craniata</taxon>
        <taxon>Vertebrata</taxon>
        <taxon>Euteleostomi</taxon>
        <taxon>Actinopterygii</taxon>
        <taxon>Neopterygii</taxon>
        <taxon>Teleostei</taxon>
        <taxon>Neoteleostei</taxon>
        <taxon>Acanthomorphata</taxon>
        <taxon>Gobiaria</taxon>
        <taxon>Kurtiformes</taxon>
        <taxon>Apogonoidei</taxon>
        <taxon>Apogonidae</taxon>
        <taxon>Apogoninae</taxon>
        <taxon>Sphaeramia</taxon>
    </lineage>
</organism>
<feature type="signal peptide" evidence="2">
    <location>
        <begin position="1"/>
        <end position="27"/>
    </location>
</feature>
<reference evidence="4" key="2">
    <citation type="submission" date="2025-08" db="UniProtKB">
        <authorList>
            <consortium name="Ensembl"/>
        </authorList>
    </citation>
    <scope>IDENTIFICATION</scope>
</reference>
<dbReference type="InterPro" id="IPR001811">
    <property type="entry name" value="Chemokine_IL8-like_dom"/>
</dbReference>
<reference evidence="4" key="1">
    <citation type="submission" date="2019-06" db="EMBL/GenBank/DDBJ databases">
        <authorList>
            <consortium name="Wellcome Sanger Institute Data Sharing"/>
        </authorList>
    </citation>
    <scope>NUCLEOTIDE SEQUENCE [LARGE SCALE GENOMIC DNA]</scope>
</reference>
<dbReference type="AlphaFoldDB" id="A0A672YSK2"/>
<dbReference type="OrthoDB" id="8870994at2759"/>
<evidence type="ECO:0000313" key="4">
    <source>
        <dbReference type="Ensembl" id="ENSSORP00005007554.1"/>
    </source>
</evidence>
<dbReference type="PANTHER" id="PTHR12015:SF108">
    <property type="entry name" value="C-C MOTIF CHEMOKINE 20"/>
    <property type="match status" value="1"/>
</dbReference>
<keyword evidence="2" id="KW-0732">Signal</keyword>
<dbReference type="InParanoid" id="A0A672YSK2"/>
<protein>
    <submittedName>
        <fullName evidence="4">C-C motif chemokine 20-like</fullName>
    </submittedName>
</protein>
<evidence type="ECO:0000256" key="2">
    <source>
        <dbReference type="SAM" id="SignalP"/>
    </source>
</evidence>
<keyword evidence="5" id="KW-1185">Reference proteome</keyword>